<dbReference type="Proteomes" id="UP000018144">
    <property type="component" value="Unassembled WGS sequence"/>
</dbReference>
<organism evidence="1 2">
    <name type="scientific">Pyronema omphalodes (strain CBS 100304)</name>
    <name type="common">Pyronema confluens</name>
    <dbReference type="NCBI Taxonomy" id="1076935"/>
    <lineage>
        <taxon>Eukaryota</taxon>
        <taxon>Fungi</taxon>
        <taxon>Dikarya</taxon>
        <taxon>Ascomycota</taxon>
        <taxon>Pezizomycotina</taxon>
        <taxon>Pezizomycetes</taxon>
        <taxon>Pezizales</taxon>
        <taxon>Pyronemataceae</taxon>
        <taxon>Pyronema</taxon>
    </lineage>
</organism>
<reference evidence="1 2" key="1">
    <citation type="journal article" date="2013" name="PLoS Genet.">
        <title>The genome and development-dependent transcriptomes of Pyronema confluens: a window into fungal evolution.</title>
        <authorList>
            <person name="Traeger S."/>
            <person name="Altegoer F."/>
            <person name="Freitag M."/>
            <person name="Gabaldon T."/>
            <person name="Kempken F."/>
            <person name="Kumar A."/>
            <person name="Marcet-Houben M."/>
            <person name="Poggeler S."/>
            <person name="Stajich J.E."/>
            <person name="Nowrousian M."/>
        </authorList>
    </citation>
    <scope>NUCLEOTIDE SEQUENCE [LARGE SCALE GENOMIC DNA]</scope>
    <source>
        <strain evidence="2">CBS 100304</strain>
        <tissue evidence="1">Vegetative mycelium</tissue>
    </source>
</reference>
<proteinExistence type="predicted"/>
<sequence length="15" mass="1863">MKEHDIQIYFHCSVL</sequence>
<protein>
    <submittedName>
        <fullName evidence="1">Uncharacterized protein</fullName>
    </submittedName>
</protein>
<dbReference type="EMBL" id="HF936189">
    <property type="protein sequence ID" value="CCX33799.1"/>
    <property type="molecule type" value="Genomic_DNA"/>
</dbReference>
<keyword evidence="2" id="KW-1185">Reference proteome</keyword>
<evidence type="ECO:0000313" key="2">
    <source>
        <dbReference type="Proteomes" id="UP000018144"/>
    </source>
</evidence>
<gene>
    <name evidence="1" type="ORF">PCON_01875</name>
</gene>
<accession>U4LQI3</accession>
<evidence type="ECO:0000313" key="1">
    <source>
        <dbReference type="EMBL" id="CCX33799.1"/>
    </source>
</evidence>
<name>U4LQI3_PYROM</name>